<comment type="caution">
    <text evidence="1">The sequence shown here is derived from an EMBL/GenBank/DDBJ whole genome shotgun (WGS) entry which is preliminary data.</text>
</comment>
<reference evidence="1 2" key="1">
    <citation type="submission" date="2019-03" db="EMBL/GenBank/DDBJ databases">
        <title>Genomic Encyclopedia of Type Strains, Phase IV (KMG-IV): sequencing the most valuable type-strain genomes for metagenomic binning, comparative biology and taxonomic classification.</title>
        <authorList>
            <person name="Goeker M."/>
        </authorList>
    </citation>
    <scope>NUCLEOTIDE SEQUENCE [LARGE SCALE GENOMIC DNA]</scope>
    <source>
        <strain evidence="1 2">DSM 13587</strain>
    </source>
</reference>
<gene>
    <name evidence="1" type="ORF">EDC35_103204</name>
</gene>
<name>A0A4R3N2C0_9GAMM</name>
<dbReference type="Proteomes" id="UP000295717">
    <property type="component" value="Unassembled WGS sequence"/>
</dbReference>
<proteinExistence type="predicted"/>
<protein>
    <submittedName>
        <fullName evidence="1">Uncharacterized protein</fullName>
    </submittedName>
</protein>
<organism evidence="1 2">
    <name type="scientific">Thiobaca trueperi</name>
    <dbReference type="NCBI Taxonomy" id="127458"/>
    <lineage>
        <taxon>Bacteria</taxon>
        <taxon>Pseudomonadati</taxon>
        <taxon>Pseudomonadota</taxon>
        <taxon>Gammaproteobacteria</taxon>
        <taxon>Chromatiales</taxon>
        <taxon>Chromatiaceae</taxon>
        <taxon>Thiobaca</taxon>
    </lineage>
</organism>
<evidence type="ECO:0000313" key="2">
    <source>
        <dbReference type="Proteomes" id="UP000295717"/>
    </source>
</evidence>
<dbReference type="EMBL" id="SMAO01000003">
    <property type="protein sequence ID" value="TCT22106.1"/>
    <property type="molecule type" value="Genomic_DNA"/>
</dbReference>
<sequence>MGCHLAVGANEFAPTTPGVIHVEAAKPVGANLFAPLPAGIQENFEELGE</sequence>
<dbReference type="AlphaFoldDB" id="A0A4R3N2C0"/>
<accession>A0A4R3N2C0</accession>
<evidence type="ECO:0000313" key="1">
    <source>
        <dbReference type="EMBL" id="TCT22106.1"/>
    </source>
</evidence>
<keyword evidence="2" id="KW-1185">Reference proteome</keyword>